<evidence type="ECO:0000259" key="5">
    <source>
        <dbReference type="Pfam" id="PF21365"/>
    </source>
</evidence>
<organism evidence="6 7">
    <name type="scientific">Sediminispirochaeta smaragdinae (strain DSM 11293 / JCM 15392 / SEBR 4228)</name>
    <name type="common">Spirochaeta smaragdinae</name>
    <dbReference type="NCBI Taxonomy" id="573413"/>
    <lineage>
        <taxon>Bacteria</taxon>
        <taxon>Pseudomonadati</taxon>
        <taxon>Spirochaetota</taxon>
        <taxon>Spirochaetia</taxon>
        <taxon>Spirochaetales</taxon>
        <taxon>Spirochaetaceae</taxon>
        <taxon>Sediminispirochaeta</taxon>
    </lineage>
</organism>
<feature type="domain" description="Glycosyl hydrolase family 31 C-terminal" evidence="5">
    <location>
        <begin position="579"/>
        <end position="660"/>
    </location>
</feature>
<gene>
    <name evidence="6" type="ordered locus">Spirs_0047</name>
</gene>
<dbReference type="InterPro" id="IPR025887">
    <property type="entry name" value="Glyco_hydro_31_N_dom"/>
</dbReference>
<dbReference type="SUPFAM" id="SSF51011">
    <property type="entry name" value="Glycosyl hydrolase domain"/>
    <property type="match status" value="1"/>
</dbReference>
<dbReference type="GO" id="GO:0030246">
    <property type="term" value="F:carbohydrate binding"/>
    <property type="evidence" value="ECO:0007669"/>
    <property type="project" value="InterPro"/>
</dbReference>
<dbReference type="InterPro" id="IPR048395">
    <property type="entry name" value="Glyco_hydro_31_C"/>
</dbReference>
<evidence type="ECO:0000313" key="6">
    <source>
        <dbReference type="EMBL" id="ADK79207.1"/>
    </source>
</evidence>
<keyword evidence="7" id="KW-1185">Reference proteome</keyword>
<dbReference type="RefSeq" id="WP_013252671.1">
    <property type="nucleotide sequence ID" value="NC_014364.1"/>
</dbReference>
<dbReference type="InterPro" id="IPR011013">
    <property type="entry name" value="Gal_mutarotase_sf_dom"/>
</dbReference>
<dbReference type="GO" id="GO:0005975">
    <property type="term" value="P:carbohydrate metabolic process"/>
    <property type="evidence" value="ECO:0007669"/>
    <property type="project" value="InterPro"/>
</dbReference>
<dbReference type="Gene3D" id="3.20.20.80">
    <property type="entry name" value="Glycosidases"/>
    <property type="match status" value="1"/>
</dbReference>
<dbReference type="SUPFAM" id="SSF51445">
    <property type="entry name" value="(Trans)glycosidases"/>
    <property type="match status" value="1"/>
</dbReference>
<dbReference type="InterPro" id="IPR017853">
    <property type="entry name" value="GH"/>
</dbReference>
<keyword evidence="2 6" id="KW-0378">Hydrolase</keyword>
<dbReference type="InterPro" id="IPR051816">
    <property type="entry name" value="Glycosyl_Hydrolase_31"/>
</dbReference>
<dbReference type="OrthoDB" id="176168at2"/>
<dbReference type="PANTHER" id="PTHR43863">
    <property type="entry name" value="HYDROLASE, PUTATIVE (AFU_ORTHOLOGUE AFUA_1G03140)-RELATED"/>
    <property type="match status" value="1"/>
</dbReference>
<dbReference type="STRING" id="573413.Spirs_0047"/>
<evidence type="ECO:0000256" key="2">
    <source>
        <dbReference type="RuleBase" id="RU361185"/>
    </source>
</evidence>
<dbReference type="eggNOG" id="COG1501">
    <property type="taxonomic scope" value="Bacteria"/>
</dbReference>
<accession>E1R6S5</accession>
<dbReference type="KEGG" id="ssm:Spirs_0047"/>
<feature type="domain" description="Glycoside hydrolase family 31 N-terminal" evidence="4">
    <location>
        <begin position="25"/>
        <end position="191"/>
    </location>
</feature>
<sequence>MNKINTTPFSADKEGIVWKGGRETVMVQAVLPGVIRVQAWQAPSCTEDYYTIEASHASINDNDLSIRIEKEKARLSSGDLQVAISSGGRLSFSNVQTGRLLFQEADWLPGNPTLFPKSRTYKRKNGAWSIRQLFLSHDEERFYGLGQHRNGLFNYKGAVIPLCQQNGETSIPFLLSSKMYGFVWNNPSLGEVELVKNRTSWVAEEARKIDYYVITGGDYKTIYSRYADVTGHSPQLPFWATGFWQSKLRYASQEEVLNVVDEYQKRGIPLSAIVIDYLHWTRMGDFEWDERLWPSPETMVETLRQKDVTVVASIWPAINPKSKHAEELSNKGYLVDSVKGMNLFFPFFDTNDIPPVFLQYYDATNPDARTYFWKKVKAMYYDKGIKNYWLDGCEPEIYPFDMDNLLFSLGDGKAVANLYPLCHQRGIAEALYAEGERDFVLLCRSGWLGTQRFGSALWSGDILSNWQTFADQIHVGLHVGMSGIPWWTSDIGGFMEGNIHDEGFQELLIRWFEYGIFCPLCRLHGNRDPRPENPTESGADNEVWSFGDKAYGILQKMLRIRETLRPYIYREMERTSQDGLPMMRPLFFDYPEDSACWDIGDEYLFGSQILVAPVHEKGAVGRSVYLPQNRQWMDAWTGTLYEGGVHLQVSAPLDMIPVFLSPDCDEIVVKAFRE</sequence>
<dbReference type="SUPFAM" id="SSF74650">
    <property type="entry name" value="Galactose mutarotase-like"/>
    <property type="match status" value="1"/>
</dbReference>
<feature type="domain" description="Glycoside hydrolase family 31 TIM barrel" evidence="3">
    <location>
        <begin position="234"/>
        <end position="570"/>
    </location>
</feature>
<proteinExistence type="inferred from homology"/>
<evidence type="ECO:0000259" key="4">
    <source>
        <dbReference type="Pfam" id="PF13802"/>
    </source>
</evidence>
<dbReference type="Proteomes" id="UP000002318">
    <property type="component" value="Chromosome"/>
</dbReference>
<evidence type="ECO:0000313" key="7">
    <source>
        <dbReference type="Proteomes" id="UP000002318"/>
    </source>
</evidence>
<dbReference type="InterPro" id="IPR013780">
    <property type="entry name" value="Glyco_hydro_b"/>
</dbReference>
<name>E1R6S5_SEDSS</name>
<dbReference type="GO" id="GO:0004553">
    <property type="term" value="F:hydrolase activity, hydrolyzing O-glycosyl compounds"/>
    <property type="evidence" value="ECO:0007669"/>
    <property type="project" value="InterPro"/>
</dbReference>
<dbReference type="CDD" id="cd14752">
    <property type="entry name" value="GH31_N"/>
    <property type="match status" value="1"/>
</dbReference>
<reference evidence="6 7" key="1">
    <citation type="journal article" date="2010" name="Stand. Genomic Sci.">
        <title>Complete genome sequence of Spirochaeta smaragdinae type strain (SEBR 4228).</title>
        <authorList>
            <person name="Mavromatis K."/>
            <person name="Yasawong M."/>
            <person name="Chertkov O."/>
            <person name="Lapidus A."/>
            <person name="Lucas S."/>
            <person name="Nolan M."/>
            <person name="Del Rio T.G."/>
            <person name="Tice H."/>
            <person name="Cheng J.F."/>
            <person name="Pitluck S."/>
            <person name="Liolios K."/>
            <person name="Ivanova N."/>
            <person name="Tapia R."/>
            <person name="Han C."/>
            <person name="Bruce D."/>
            <person name="Goodwin L."/>
            <person name="Pati A."/>
            <person name="Chen A."/>
            <person name="Palaniappan K."/>
            <person name="Land M."/>
            <person name="Hauser L."/>
            <person name="Chang Y.J."/>
            <person name="Jeffries C.D."/>
            <person name="Detter J.C."/>
            <person name="Rohde M."/>
            <person name="Brambilla E."/>
            <person name="Spring S."/>
            <person name="Goker M."/>
            <person name="Sikorski J."/>
            <person name="Woyke T."/>
            <person name="Bristow J."/>
            <person name="Eisen J.A."/>
            <person name="Markowitz V."/>
            <person name="Hugenholtz P."/>
            <person name="Klenk H.P."/>
            <person name="Kyrpides N.C."/>
        </authorList>
    </citation>
    <scope>NUCLEOTIDE SEQUENCE [LARGE SCALE GENOMIC DNA]</scope>
    <source>
        <strain evidence="7">DSM 11293 / JCM 15392 / SEBR 4228</strain>
    </source>
</reference>
<dbReference type="AlphaFoldDB" id="E1R6S5"/>
<dbReference type="EMBL" id="CP002116">
    <property type="protein sequence ID" value="ADK79207.1"/>
    <property type="molecule type" value="Genomic_DNA"/>
</dbReference>
<evidence type="ECO:0000256" key="1">
    <source>
        <dbReference type="ARBA" id="ARBA00007806"/>
    </source>
</evidence>
<dbReference type="Gene3D" id="2.60.40.1180">
    <property type="entry name" value="Golgi alpha-mannosidase II"/>
    <property type="match status" value="1"/>
</dbReference>
<dbReference type="CDD" id="cd06591">
    <property type="entry name" value="GH31_xylosidase_XylS"/>
    <property type="match status" value="1"/>
</dbReference>
<dbReference type="Gene3D" id="2.60.40.1760">
    <property type="entry name" value="glycosyl hydrolase (family 31)"/>
    <property type="match status" value="1"/>
</dbReference>
<dbReference type="PANTHER" id="PTHR43863:SF2">
    <property type="entry name" value="MALTASE-GLUCOAMYLASE"/>
    <property type="match status" value="1"/>
</dbReference>
<evidence type="ECO:0000259" key="3">
    <source>
        <dbReference type="Pfam" id="PF01055"/>
    </source>
</evidence>
<dbReference type="Pfam" id="PF21365">
    <property type="entry name" value="Glyco_hydro_31_3rd"/>
    <property type="match status" value="1"/>
</dbReference>
<comment type="similarity">
    <text evidence="1 2">Belongs to the glycosyl hydrolase 31 family.</text>
</comment>
<dbReference type="Pfam" id="PF01055">
    <property type="entry name" value="Glyco_hydro_31_2nd"/>
    <property type="match status" value="1"/>
</dbReference>
<protein>
    <submittedName>
        <fullName evidence="6">Glycoside hydrolase family 31</fullName>
    </submittedName>
</protein>
<dbReference type="HOGENOM" id="CLU_000631_7_3_12"/>
<dbReference type="CAZy" id="GH31">
    <property type="family name" value="Glycoside Hydrolase Family 31"/>
</dbReference>
<keyword evidence="2" id="KW-0326">Glycosidase</keyword>
<dbReference type="InterPro" id="IPR000322">
    <property type="entry name" value="Glyco_hydro_31_TIM"/>
</dbReference>
<dbReference type="Pfam" id="PF13802">
    <property type="entry name" value="Gal_mutarotas_2"/>
    <property type="match status" value="1"/>
</dbReference>